<accession>A0A023DCF9</accession>
<protein>
    <recommendedName>
        <fullName evidence="4">Membrane protein YtpI</fullName>
    </recommendedName>
</protein>
<feature type="transmembrane region" description="Helical" evidence="1">
    <location>
        <begin position="34"/>
        <end position="55"/>
    </location>
</feature>
<evidence type="ECO:0000313" key="2">
    <source>
        <dbReference type="EMBL" id="GAJ38985.1"/>
    </source>
</evidence>
<comment type="caution">
    <text evidence="2">The sequence shown here is derived from an EMBL/GenBank/DDBJ whole genome shotgun (WGS) entry which is preliminary data.</text>
</comment>
<dbReference type="RefSeq" id="WP_017437262.1">
    <property type="nucleotide sequence ID" value="NZ_BAWO01000011.1"/>
</dbReference>
<sequence>MPTLVIFIIFSFSFYVYYKIKYFRSRRPLERRWLSAKSSIALGLFVFLFGLNQFFLHPSTVTYIVGTVFLLIGAGSAWAGYRAYKYYLPLVIEEAKQTAKNGA</sequence>
<gene>
    <name evidence="2" type="ORF">GCA01S_011_00380</name>
</gene>
<dbReference type="Proteomes" id="UP000023561">
    <property type="component" value="Unassembled WGS sequence"/>
</dbReference>
<keyword evidence="3" id="KW-1185">Reference proteome</keyword>
<dbReference type="EMBL" id="BAWO01000011">
    <property type="protein sequence ID" value="GAJ38985.1"/>
    <property type="molecule type" value="Genomic_DNA"/>
</dbReference>
<feature type="transmembrane region" description="Helical" evidence="1">
    <location>
        <begin position="61"/>
        <end position="81"/>
    </location>
</feature>
<evidence type="ECO:0008006" key="4">
    <source>
        <dbReference type="Google" id="ProtNLM"/>
    </source>
</evidence>
<dbReference type="Pfam" id="PF14007">
    <property type="entry name" value="YtpI"/>
    <property type="match status" value="1"/>
</dbReference>
<evidence type="ECO:0000313" key="3">
    <source>
        <dbReference type="Proteomes" id="UP000023561"/>
    </source>
</evidence>
<organism evidence="2 3">
    <name type="scientific">Parageobacillus caldoxylosilyticus NBRC 107762</name>
    <dbReference type="NCBI Taxonomy" id="1220594"/>
    <lineage>
        <taxon>Bacteria</taxon>
        <taxon>Bacillati</taxon>
        <taxon>Bacillota</taxon>
        <taxon>Bacilli</taxon>
        <taxon>Bacillales</taxon>
        <taxon>Anoxybacillaceae</taxon>
        <taxon>Saccharococcus</taxon>
    </lineage>
</organism>
<keyword evidence="1" id="KW-1133">Transmembrane helix</keyword>
<keyword evidence="1" id="KW-0812">Transmembrane</keyword>
<dbReference type="AlphaFoldDB" id="A0A023DCF9"/>
<dbReference type="OrthoDB" id="2453019at2"/>
<name>A0A023DCF9_9BACL</name>
<dbReference type="GeneID" id="301193651"/>
<reference evidence="2 3" key="1">
    <citation type="submission" date="2014-04" db="EMBL/GenBank/DDBJ databases">
        <title>Whole genome shotgun sequence of Geobacillus caldoxylosilyticus NBRC 107762.</title>
        <authorList>
            <person name="Hosoyama A."/>
            <person name="Hosoyama Y."/>
            <person name="Katano-Makiyama Y."/>
            <person name="Tsuchikane K."/>
            <person name="Ohji S."/>
            <person name="Ichikawa N."/>
            <person name="Yamazoe A."/>
            <person name="Fujita N."/>
        </authorList>
    </citation>
    <scope>NUCLEOTIDE SEQUENCE [LARGE SCALE GENOMIC DNA]</scope>
    <source>
        <strain evidence="2 3">NBRC 107762</strain>
    </source>
</reference>
<dbReference type="InterPro" id="IPR025618">
    <property type="entry name" value="YtpI"/>
</dbReference>
<evidence type="ECO:0000256" key="1">
    <source>
        <dbReference type="SAM" id="Phobius"/>
    </source>
</evidence>
<feature type="transmembrane region" description="Helical" evidence="1">
    <location>
        <begin position="6"/>
        <end position="22"/>
    </location>
</feature>
<keyword evidence="1" id="KW-0472">Membrane</keyword>
<proteinExistence type="predicted"/>